<dbReference type="PANTHER" id="PTHR43591:SF24">
    <property type="entry name" value="2-METHOXY-6-POLYPRENYL-1,4-BENZOQUINOL METHYLASE, MITOCHONDRIAL"/>
    <property type="match status" value="1"/>
</dbReference>
<name>K9EG46_9ACTO</name>
<accession>K9EG46</accession>
<dbReference type="AlphaFoldDB" id="K9EG46"/>
<sequence length="248" mass="26805">MSLGVGAAWLNTHMGKRAQLDKKALDVSTMFNEVAPRYDVVNDILSAGQVRVWRRAVTAALDITPGLRLLDLAAGTGTSTAAFAAAGADVVGADFSEGMLSVARREHPGIEFVQADATALPFDDAAFDAVTISYGLRNIEDPQRALEEMMRVVRPGGQLVVAEFSHPVWAPLRGAYHFYLREVLPRIASVAGSDGPAYGYLMESILDWPDQRTLAAKLQEAGWRGVKYRNLTGGIVAVHSARKPNRAE</sequence>
<dbReference type="InterPro" id="IPR029063">
    <property type="entry name" value="SAM-dependent_MTases_sf"/>
</dbReference>
<dbReference type="PANTHER" id="PTHR43591">
    <property type="entry name" value="METHYLTRANSFERASE"/>
    <property type="match status" value="1"/>
</dbReference>
<keyword evidence="5" id="KW-0830">Ubiquinone</keyword>
<organism evidence="5 6">
    <name type="scientific">Actinobaculum massiliense ACS-171-V-Col2</name>
    <dbReference type="NCBI Taxonomy" id="883066"/>
    <lineage>
        <taxon>Bacteria</taxon>
        <taxon>Bacillati</taxon>
        <taxon>Actinomycetota</taxon>
        <taxon>Actinomycetes</taxon>
        <taxon>Actinomycetales</taxon>
        <taxon>Actinomycetaceae</taxon>
        <taxon>Actinobaculum</taxon>
    </lineage>
</organism>
<dbReference type="GO" id="GO:0009234">
    <property type="term" value="P:menaquinone biosynthetic process"/>
    <property type="evidence" value="ECO:0007669"/>
    <property type="project" value="UniProtKB-UniRule"/>
</dbReference>
<dbReference type="GO" id="GO:0043770">
    <property type="term" value="F:demethylmenaquinone methyltransferase activity"/>
    <property type="evidence" value="ECO:0007669"/>
    <property type="project" value="UniProtKB-UniRule"/>
</dbReference>
<reference evidence="5 6" key="1">
    <citation type="submission" date="2012-09" db="EMBL/GenBank/DDBJ databases">
        <title>The Genome Sequence of Actinobaculum massiliae ACS-171-V-COL2.</title>
        <authorList>
            <consortium name="The Broad Institute Genome Sequencing Platform"/>
            <person name="Earl A."/>
            <person name="Ward D."/>
            <person name="Feldgarden M."/>
            <person name="Gevers D."/>
            <person name="Saerens B."/>
            <person name="Vaneechoutte M."/>
            <person name="Walker B."/>
            <person name="Young S.K."/>
            <person name="Zeng Q."/>
            <person name="Gargeya S."/>
            <person name="Fitzgerald M."/>
            <person name="Haas B."/>
            <person name="Abouelleil A."/>
            <person name="Alvarado L."/>
            <person name="Arachchi H.M."/>
            <person name="Berlin A."/>
            <person name="Chapman S.B."/>
            <person name="Goldberg J."/>
            <person name="Griggs A."/>
            <person name="Gujja S."/>
            <person name="Hansen M."/>
            <person name="Howarth C."/>
            <person name="Imamovic A."/>
            <person name="Larimer J."/>
            <person name="McCowen C."/>
            <person name="Montmayeur A."/>
            <person name="Murphy C."/>
            <person name="Neiman D."/>
            <person name="Pearson M."/>
            <person name="Priest M."/>
            <person name="Roberts A."/>
            <person name="Saif S."/>
            <person name="Shea T."/>
            <person name="Sisk P."/>
            <person name="Sykes S."/>
            <person name="Wortman J."/>
            <person name="Nusbaum C."/>
            <person name="Birren B."/>
        </authorList>
    </citation>
    <scope>NUCLEOTIDE SEQUENCE [LARGE SCALE GENOMIC DNA]</scope>
    <source>
        <strain evidence="6">ACS-171-V-Col2</strain>
    </source>
</reference>
<dbReference type="HAMAP" id="MF_01813">
    <property type="entry name" value="MenG_UbiE_methyltr"/>
    <property type="match status" value="1"/>
</dbReference>
<proteinExistence type="inferred from homology"/>
<dbReference type="Proteomes" id="UP000009888">
    <property type="component" value="Unassembled WGS sequence"/>
</dbReference>
<keyword evidence="6" id="KW-1185">Reference proteome</keyword>
<dbReference type="InterPro" id="IPR023576">
    <property type="entry name" value="UbiE/COQ5_MeTrFase_CS"/>
</dbReference>
<evidence type="ECO:0000256" key="4">
    <source>
        <dbReference type="HAMAP-Rule" id="MF_01813"/>
    </source>
</evidence>
<feature type="binding site" evidence="4">
    <location>
        <begin position="116"/>
        <end position="117"/>
    </location>
    <ligand>
        <name>S-adenosyl-L-methionine</name>
        <dbReference type="ChEBI" id="CHEBI:59789"/>
    </ligand>
</feature>
<feature type="binding site" evidence="4">
    <location>
        <position position="133"/>
    </location>
    <ligand>
        <name>S-adenosyl-L-methionine</name>
        <dbReference type="ChEBI" id="CHEBI:59789"/>
    </ligand>
</feature>
<keyword evidence="2 4" id="KW-0808">Transferase</keyword>
<dbReference type="STRING" id="202789.GCA_001457435_01705"/>
<dbReference type="PROSITE" id="PS51608">
    <property type="entry name" value="SAM_MT_UBIE"/>
    <property type="match status" value="1"/>
</dbReference>
<dbReference type="UniPathway" id="UPA00079">
    <property type="reaction ID" value="UER00169"/>
</dbReference>
<dbReference type="Gene3D" id="3.40.50.150">
    <property type="entry name" value="Vaccinia Virus protein VP39"/>
    <property type="match status" value="1"/>
</dbReference>
<dbReference type="HOGENOM" id="CLU_037990_0_0_11"/>
<feature type="binding site" evidence="4">
    <location>
        <position position="76"/>
    </location>
    <ligand>
        <name>S-adenosyl-L-methionine</name>
        <dbReference type="ChEBI" id="CHEBI:59789"/>
    </ligand>
</feature>
<dbReference type="NCBIfam" id="NF001241">
    <property type="entry name" value="PRK00216.1-2"/>
    <property type="match status" value="1"/>
</dbReference>
<dbReference type="NCBIfam" id="TIGR01934">
    <property type="entry name" value="MenG_MenH_UbiE"/>
    <property type="match status" value="1"/>
</dbReference>
<comment type="caution">
    <text evidence="5">The sequence shown here is derived from an EMBL/GenBank/DDBJ whole genome shotgun (WGS) entry which is preliminary data.</text>
</comment>
<dbReference type="CDD" id="cd02440">
    <property type="entry name" value="AdoMet_MTases"/>
    <property type="match status" value="1"/>
</dbReference>
<dbReference type="eggNOG" id="COG2226">
    <property type="taxonomic scope" value="Bacteria"/>
</dbReference>
<dbReference type="SUPFAM" id="SSF53335">
    <property type="entry name" value="S-adenosyl-L-methionine-dependent methyltransferases"/>
    <property type="match status" value="1"/>
</dbReference>
<protein>
    <recommendedName>
        <fullName evidence="4">Demethylmenaquinone methyltransferase</fullName>
        <ecNumber evidence="4">2.1.1.163</ecNumber>
    </recommendedName>
</protein>
<dbReference type="GO" id="GO:0032259">
    <property type="term" value="P:methylation"/>
    <property type="evidence" value="ECO:0007669"/>
    <property type="project" value="UniProtKB-KW"/>
</dbReference>
<dbReference type="InterPro" id="IPR004033">
    <property type="entry name" value="UbiE/COQ5_MeTrFase"/>
</dbReference>
<comment type="function">
    <text evidence="4">Methyltransferase required for the conversion of demethylmenaquinol (DMKH2) to menaquinol (MKH2).</text>
</comment>
<evidence type="ECO:0000256" key="1">
    <source>
        <dbReference type="ARBA" id="ARBA00022603"/>
    </source>
</evidence>
<dbReference type="EMBL" id="AGWL01000002">
    <property type="protein sequence ID" value="EKU95643.1"/>
    <property type="molecule type" value="Genomic_DNA"/>
</dbReference>
<keyword evidence="3 4" id="KW-0949">S-adenosyl-L-methionine</keyword>
<feature type="binding site" evidence="4">
    <location>
        <position position="94"/>
    </location>
    <ligand>
        <name>S-adenosyl-L-methionine</name>
        <dbReference type="ChEBI" id="CHEBI:59789"/>
    </ligand>
</feature>
<dbReference type="EC" id="2.1.1.163" evidence="4"/>
<keyword evidence="1 4" id="KW-0489">Methyltransferase</keyword>
<dbReference type="PROSITE" id="PS01184">
    <property type="entry name" value="UBIE_2"/>
    <property type="match status" value="1"/>
</dbReference>
<dbReference type="PATRIC" id="fig|883066.3.peg.452"/>
<evidence type="ECO:0000313" key="5">
    <source>
        <dbReference type="EMBL" id="EKU95643.1"/>
    </source>
</evidence>
<gene>
    <name evidence="4" type="primary">menG</name>
    <name evidence="5" type="ORF">HMPREF9233_00430</name>
</gene>
<keyword evidence="4" id="KW-0474">Menaquinone biosynthesis</keyword>
<comment type="similarity">
    <text evidence="4">Belongs to the class I-like SAM-binding methyltransferase superfamily. MenG/UbiE family.</text>
</comment>
<evidence type="ECO:0000256" key="2">
    <source>
        <dbReference type="ARBA" id="ARBA00022679"/>
    </source>
</evidence>
<evidence type="ECO:0000313" key="6">
    <source>
        <dbReference type="Proteomes" id="UP000009888"/>
    </source>
</evidence>
<comment type="catalytic activity">
    <reaction evidence="4">
        <text>a 2-demethylmenaquinol + S-adenosyl-L-methionine = a menaquinol + S-adenosyl-L-homocysteine + H(+)</text>
        <dbReference type="Rhea" id="RHEA:42640"/>
        <dbReference type="Rhea" id="RHEA-COMP:9539"/>
        <dbReference type="Rhea" id="RHEA-COMP:9563"/>
        <dbReference type="ChEBI" id="CHEBI:15378"/>
        <dbReference type="ChEBI" id="CHEBI:18151"/>
        <dbReference type="ChEBI" id="CHEBI:55437"/>
        <dbReference type="ChEBI" id="CHEBI:57856"/>
        <dbReference type="ChEBI" id="CHEBI:59789"/>
        <dbReference type="EC" id="2.1.1.163"/>
    </reaction>
</comment>
<comment type="pathway">
    <text evidence="4">Quinol/quinone metabolism; menaquinone biosynthesis; menaquinol from 1,4-dihydroxy-2-naphthoate: step 2/2.</text>
</comment>
<evidence type="ECO:0000256" key="3">
    <source>
        <dbReference type="ARBA" id="ARBA00022691"/>
    </source>
</evidence>
<dbReference type="Pfam" id="PF01209">
    <property type="entry name" value="Ubie_methyltran"/>
    <property type="match status" value="1"/>
</dbReference>